<dbReference type="GO" id="GO:0006511">
    <property type="term" value="P:ubiquitin-dependent protein catabolic process"/>
    <property type="evidence" value="ECO:0007669"/>
    <property type="project" value="InterPro"/>
</dbReference>
<dbReference type="GO" id="GO:0036503">
    <property type="term" value="P:ERAD pathway"/>
    <property type="evidence" value="ECO:0007669"/>
    <property type="project" value="InterPro"/>
</dbReference>
<evidence type="ECO:0000256" key="6">
    <source>
        <dbReference type="SAM" id="MobiDB-lite"/>
    </source>
</evidence>
<evidence type="ECO:0000259" key="7">
    <source>
        <dbReference type="PROSITE" id="PS00028"/>
    </source>
</evidence>
<organism evidence="8 9">
    <name type="scientific">Apatococcus fuscideae</name>
    <dbReference type="NCBI Taxonomy" id="2026836"/>
    <lineage>
        <taxon>Eukaryota</taxon>
        <taxon>Viridiplantae</taxon>
        <taxon>Chlorophyta</taxon>
        <taxon>core chlorophytes</taxon>
        <taxon>Trebouxiophyceae</taxon>
        <taxon>Chlorellales</taxon>
        <taxon>Chlorellaceae</taxon>
        <taxon>Apatococcus</taxon>
    </lineage>
</organism>
<accession>A0AAW1S9D9</accession>
<keyword evidence="5" id="KW-0539">Nucleus</keyword>
<keyword evidence="9" id="KW-1185">Reference proteome</keyword>
<protein>
    <recommendedName>
        <fullName evidence="7">C2H2-type domain-containing protein</fullName>
    </recommendedName>
</protein>
<dbReference type="PANTHER" id="PTHR13931:SF2">
    <property type="entry name" value="UBIQUITIN CONJUGATION FACTOR E4 B"/>
    <property type="match status" value="1"/>
</dbReference>
<feature type="region of interest" description="Disordered" evidence="6">
    <location>
        <begin position="257"/>
        <end position="291"/>
    </location>
</feature>
<evidence type="ECO:0000256" key="1">
    <source>
        <dbReference type="ARBA" id="ARBA00004123"/>
    </source>
</evidence>
<reference evidence="8 9" key="1">
    <citation type="journal article" date="2024" name="Nat. Commun.">
        <title>Phylogenomics reveals the evolutionary origins of lichenization in chlorophyte algae.</title>
        <authorList>
            <person name="Puginier C."/>
            <person name="Libourel C."/>
            <person name="Otte J."/>
            <person name="Skaloud P."/>
            <person name="Haon M."/>
            <person name="Grisel S."/>
            <person name="Petersen M."/>
            <person name="Berrin J.G."/>
            <person name="Delaux P.M."/>
            <person name="Dal Grande F."/>
            <person name="Keller J."/>
        </authorList>
    </citation>
    <scope>NUCLEOTIDE SEQUENCE [LARGE SCALE GENOMIC DNA]</scope>
    <source>
        <strain evidence="8 9">SAG 2523</strain>
    </source>
</reference>
<dbReference type="GO" id="GO:0005634">
    <property type="term" value="C:nucleus"/>
    <property type="evidence" value="ECO:0007669"/>
    <property type="project" value="UniProtKB-SubCell"/>
</dbReference>
<gene>
    <name evidence="8" type="ORF">WJX84_011341</name>
</gene>
<comment type="caution">
    <text evidence="8">The sequence shown here is derived from an EMBL/GenBank/DDBJ whole genome shotgun (WGS) entry which is preliminary data.</text>
</comment>
<dbReference type="GO" id="GO:0034450">
    <property type="term" value="F:ubiquitin-ubiquitin ligase activity"/>
    <property type="evidence" value="ECO:0007669"/>
    <property type="project" value="InterPro"/>
</dbReference>
<feature type="domain" description="C2H2-type" evidence="7">
    <location>
        <begin position="66"/>
        <end position="87"/>
    </location>
</feature>
<dbReference type="Pfam" id="PF10408">
    <property type="entry name" value="Ufd2P_core"/>
    <property type="match status" value="1"/>
</dbReference>
<dbReference type="PROSITE" id="PS00028">
    <property type="entry name" value="ZINC_FINGER_C2H2_1"/>
    <property type="match status" value="1"/>
</dbReference>
<dbReference type="AlphaFoldDB" id="A0AAW1S9D9"/>
<keyword evidence="3" id="KW-0808">Transferase</keyword>
<dbReference type="Proteomes" id="UP001485043">
    <property type="component" value="Unassembled WGS sequence"/>
</dbReference>
<evidence type="ECO:0000256" key="2">
    <source>
        <dbReference type="ARBA" id="ARBA00004906"/>
    </source>
</evidence>
<evidence type="ECO:0000256" key="4">
    <source>
        <dbReference type="ARBA" id="ARBA00022786"/>
    </source>
</evidence>
<keyword evidence="4" id="KW-0833">Ubl conjugation pathway</keyword>
<evidence type="ECO:0000313" key="8">
    <source>
        <dbReference type="EMBL" id="KAK9842406.1"/>
    </source>
</evidence>
<dbReference type="InterPro" id="IPR019474">
    <property type="entry name" value="Ub_conjug_fac_E4_core"/>
</dbReference>
<dbReference type="GO" id="GO:0000151">
    <property type="term" value="C:ubiquitin ligase complex"/>
    <property type="evidence" value="ECO:0007669"/>
    <property type="project" value="InterPro"/>
</dbReference>
<dbReference type="GO" id="GO:0005737">
    <property type="term" value="C:cytoplasm"/>
    <property type="evidence" value="ECO:0007669"/>
    <property type="project" value="TreeGrafter"/>
</dbReference>
<evidence type="ECO:0000256" key="5">
    <source>
        <dbReference type="ARBA" id="ARBA00023242"/>
    </source>
</evidence>
<comment type="subcellular location">
    <subcellularLocation>
        <location evidence="1">Nucleus</location>
    </subcellularLocation>
</comment>
<feature type="region of interest" description="Disordered" evidence="6">
    <location>
        <begin position="174"/>
        <end position="202"/>
    </location>
</feature>
<sequence length="689" mass="75504">MEADYIFPKFVGHRRRLPQDHDLFFEGNTGRELLAKQAVMQQDSSGASLPLNEDEESLLEEHRYACRACKAQLPSEHLLAIHVAEAHDSFFAAQAARKQRVYQCLVEGCRPLFASLQERTQHLSDAHRFPGGFQYGSMHLQRHQGQIRPLPPPFNASQHSQACRSQCGELSEASQDYPHLPSASQSSDANCADPGAQRQGAQHAIPALTGRAAQDDTCLADACGAVPASQISTGPLKDRLSRDGADATLPHLEHGLAATCQNSSQDTRQRSESYSEGPSRPKVNAAEGGEAMEVDTLLGGTTTMGAQEQKHEDKVLSEVLAVTLDSARHSSRSDPPTSCLADVAEELRNELGNDELHSPAPLLHKDILDRVLMSRLLDPPAHYPQWPVHYLLGCYERASQQMRPVGSLKDKTFATHLQLALSEVKDLAVRYTGLLLTMDDSMFEQPEGARLMGPLQLGQSMDAAAGKSSPGVAPLPNGFLEDFAARSEPDIMDAVFQPIAAKLASQLLGVSIAGTVQHTLQHWLRLSAIRPIAAAITRHPMWLTPYPTSGRTLMYRSLLGPLFCLNVVSDAMMDPFAKDPQPSIAEQEFSNMDTRSPNAAQHCHDFLRTPDAREPMIKWLAAAVESCAGRIKIGRNIRQLPSDAFVLTLNAILLKLCDPFVDPSANKAWSKLDLRYLDSGRLDSRTRPS</sequence>
<proteinExistence type="predicted"/>
<comment type="pathway">
    <text evidence="2">Protein modification; protein ubiquitination.</text>
</comment>
<name>A0AAW1S9D9_9CHLO</name>
<evidence type="ECO:0000313" key="9">
    <source>
        <dbReference type="Proteomes" id="UP001485043"/>
    </source>
</evidence>
<dbReference type="EMBL" id="JALJOV010001714">
    <property type="protein sequence ID" value="KAK9842406.1"/>
    <property type="molecule type" value="Genomic_DNA"/>
</dbReference>
<dbReference type="InterPro" id="IPR013087">
    <property type="entry name" value="Znf_C2H2_type"/>
</dbReference>
<dbReference type="GO" id="GO:0000209">
    <property type="term" value="P:protein polyubiquitination"/>
    <property type="evidence" value="ECO:0007669"/>
    <property type="project" value="TreeGrafter"/>
</dbReference>
<dbReference type="SMART" id="SM00355">
    <property type="entry name" value="ZnF_C2H2"/>
    <property type="match status" value="2"/>
</dbReference>
<dbReference type="InterPro" id="IPR045132">
    <property type="entry name" value="UBE4"/>
</dbReference>
<dbReference type="PANTHER" id="PTHR13931">
    <property type="entry name" value="UBIQUITINATION FACTOR E4"/>
    <property type="match status" value="1"/>
</dbReference>
<evidence type="ECO:0000256" key="3">
    <source>
        <dbReference type="ARBA" id="ARBA00022679"/>
    </source>
</evidence>